<evidence type="ECO:0000313" key="1">
    <source>
        <dbReference type="EMBL" id="TPR43092.1"/>
    </source>
</evidence>
<name>A0A9Q8MTR8_9LACO</name>
<dbReference type="EMBL" id="QUBG01000007">
    <property type="protein sequence ID" value="TPR43092.1"/>
    <property type="molecule type" value="Genomic_DNA"/>
</dbReference>
<gene>
    <name evidence="1" type="ORF">DY130_06295</name>
</gene>
<proteinExistence type="predicted"/>
<sequence>MLNSLKKSIIKYTVIALGTFALLFAFNLSTNNQNNAQAATNWQTVAERGLSKSQVAARRWVSFHESTNRYYARNGNCYGKFQLSIGYLHGNYSHKNQELTANRYVKNRYGTWTNAKHFWQTHHWY</sequence>
<dbReference type="Proteomes" id="UP000784700">
    <property type="component" value="Unassembled WGS sequence"/>
</dbReference>
<accession>A0A9Q8MTR8</accession>
<dbReference type="AlphaFoldDB" id="A0A9Q8MTR8"/>
<comment type="caution">
    <text evidence="1">The sequence shown here is derived from an EMBL/GenBank/DDBJ whole genome shotgun (WGS) entry which is preliminary data.</text>
</comment>
<protein>
    <submittedName>
        <fullName evidence="1">Aggregation promoting factor surface protein</fullName>
    </submittedName>
</protein>
<organism evidence="1 2">
    <name type="scientific">Apilactobacillus micheneri</name>
    <dbReference type="NCBI Taxonomy" id="1899430"/>
    <lineage>
        <taxon>Bacteria</taxon>
        <taxon>Bacillati</taxon>
        <taxon>Bacillota</taxon>
        <taxon>Bacilli</taxon>
        <taxon>Lactobacillales</taxon>
        <taxon>Lactobacillaceae</taxon>
        <taxon>Apilactobacillus</taxon>
    </lineage>
</organism>
<reference evidence="1" key="1">
    <citation type="submission" date="2018-08" db="EMBL/GenBank/DDBJ databases">
        <title>Comparative genomics of wild bee and flower associated Lactobacillus reveals potential adaptation to the bee host.</title>
        <authorList>
            <person name="Vuong H.Q."/>
            <person name="Mcfrederick Q.S."/>
        </authorList>
    </citation>
    <scope>NUCLEOTIDE SEQUENCE</scope>
    <source>
        <strain evidence="1">HV_63</strain>
    </source>
</reference>
<evidence type="ECO:0000313" key="2">
    <source>
        <dbReference type="Proteomes" id="UP000784700"/>
    </source>
</evidence>